<reference evidence="1" key="1">
    <citation type="journal article" date="2020" name="Nature">
        <title>Giant virus diversity and host interactions through global metagenomics.</title>
        <authorList>
            <person name="Schulz F."/>
            <person name="Roux S."/>
            <person name="Paez-Espino D."/>
            <person name="Jungbluth S."/>
            <person name="Walsh D.A."/>
            <person name="Denef V.J."/>
            <person name="McMahon K.D."/>
            <person name="Konstantinidis K.T."/>
            <person name="Eloe-Fadrosh E.A."/>
            <person name="Kyrpides N.C."/>
            <person name="Woyke T."/>
        </authorList>
    </citation>
    <scope>NUCLEOTIDE SEQUENCE</scope>
    <source>
        <strain evidence="1">GVMAG-M-3300023184-178</strain>
    </source>
</reference>
<protein>
    <submittedName>
        <fullName evidence="1">Uncharacterized protein</fullName>
    </submittedName>
</protein>
<dbReference type="EMBL" id="MN740030">
    <property type="protein sequence ID" value="QHT85029.1"/>
    <property type="molecule type" value="Genomic_DNA"/>
</dbReference>
<evidence type="ECO:0000313" key="1">
    <source>
        <dbReference type="EMBL" id="QHT85029.1"/>
    </source>
</evidence>
<accession>A0A6C0HWZ3</accession>
<name>A0A6C0HWZ3_9ZZZZ</name>
<sequence>MSIKTLLIYEFAFTKLAFIIYNQEQQLKEYPLIHIIRCKN</sequence>
<proteinExistence type="predicted"/>
<organism evidence="1">
    <name type="scientific">viral metagenome</name>
    <dbReference type="NCBI Taxonomy" id="1070528"/>
    <lineage>
        <taxon>unclassified sequences</taxon>
        <taxon>metagenomes</taxon>
        <taxon>organismal metagenomes</taxon>
    </lineage>
</organism>
<dbReference type="AlphaFoldDB" id="A0A6C0HWZ3"/>